<dbReference type="GO" id="GO:0015630">
    <property type="term" value="C:microtubule cytoskeleton"/>
    <property type="evidence" value="ECO:0007669"/>
    <property type="project" value="UniProtKB-UniRule"/>
</dbReference>
<dbReference type="PANTHER" id="PTHR19960:SF25">
    <property type="entry name" value="TEKTIN-1"/>
    <property type="match status" value="1"/>
</dbReference>
<keyword evidence="3" id="KW-0963">Cytoplasm</keyword>
<evidence type="ECO:0000256" key="3">
    <source>
        <dbReference type="ARBA" id="ARBA00022490"/>
    </source>
</evidence>
<keyword evidence="5 11" id="KW-0175">Coiled coil</keyword>
<dbReference type="GO" id="GO:0060294">
    <property type="term" value="P:cilium movement involved in cell motility"/>
    <property type="evidence" value="ECO:0007669"/>
    <property type="project" value="UniProtKB-UniRule"/>
</dbReference>
<keyword evidence="4 10" id="KW-0282">Flagellum</keyword>
<evidence type="ECO:0000313" key="14">
    <source>
        <dbReference type="Proteomes" id="UP000663880"/>
    </source>
</evidence>
<comment type="subcellular location">
    <subcellularLocation>
        <location evidence="10">Cytoplasm</location>
        <location evidence="10">Cytoskeleton</location>
        <location evidence="10">Cilium axoneme</location>
    </subcellularLocation>
    <subcellularLocation>
        <location evidence="1">Cytoplasm</location>
        <location evidence="1">Cytoskeleton</location>
        <location evidence="1">Flagellum axoneme</location>
    </subcellularLocation>
</comment>
<evidence type="ECO:0000256" key="12">
    <source>
        <dbReference type="SAM" id="MobiDB-lite"/>
    </source>
</evidence>
<keyword evidence="14" id="KW-1185">Reference proteome</keyword>
<feature type="region of interest" description="Disordered" evidence="12">
    <location>
        <begin position="404"/>
        <end position="423"/>
    </location>
</feature>
<dbReference type="AlphaFoldDB" id="A0A821RDD9"/>
<comment type="similarity">
    <text evidence="2 10">Belongs to the tektin family.</text>
</comment>
<evidence type="ECO:0000256" key="1">
    <source>
        <dbReference type="ARBA" id="ARBA00004611"/>
    </source>
</evidence>
<evidence type="ECO:0000256" key="2">
    <source>
        <dbReference type="ARBA" id="ARBA00007209"/>
    </source>
</evidence>
<feature type="region of interest" description="Disordered" evidence="12">
    <location>
        <begin position="380"/>
        <end position="399"/>
    </location>
</feature>
<dbReference type="EMBL" id="CAJOBZ010000013">
    <property type="protein sequence ID" value="CAF4840271.1"/>
    <property type="molecule type" value="Genomic_DNA"/>
</dbReference>
<keyword evidence="8 10" id="KW-0966">Cell projection</keyword>
<evidence type="ECO:0000256" key="10">
    <source>
        <dbReference type="RuleBase" id="RU367040"/>
    </source>
</evidence>
<dbReference type="Proteomes" id="UP000663880">
    <property type="component" value="Unassembled WGS sequence"/>
</dbReference>
<feature type="compositionally biased region" description="Acidic residues" evidence="12">
    <location>
        <begin position="413"/>
        <end position="423"/>
    </location>
</feature>
<dbReference type="InterPro" id="IPR000435">
    <property type="entry name" value="Tektins"/>
</dbReference>
<sequence length="423" mass="49045">MFCEDACLGSSCGLQKMRSINDKLNTEVVERINGSQELVMLTNFARESNEYHYKKCLQERISDVSSWRWVLEDLSKRLDEAIRALKYEENALRVVVERIKDEIQTKQASRPGAMNPLCDVVEEAIKQEYNFLKEEKKKFENLIPELEQQTAHLEKTKKRIDKDIQVKDQAISVDENCVDKNYSDAVVDANWKEKKKKGLPIKKWEKRCLTLKRAGLRALTNSIVTRQQVRGARIQLSYAAQAMSARVDTVLRRRIHSNAHKLDDLKWQKEEAIRDLRSLEEEQAYSEQNLIEVMNQERVVAARIMDRAKKPSRELIMDDANRKLRTQLSQIRTFSKELTNNIDRIVSLQHAVSNAISKIDCTLNDLSHILILDEERLSSRTGEVEQKSSSTVSISSHSKMKLQSSEQLTVIQEENEDDYPFDF</sequence>
<gene>
    <name evidence="13" type="ORF">PMACD_LOCUS6097</name>
</gene>
<feature type="compositionally biased region" description="Low complexity" evidence="12">
    <location>
        <begin position="388"/>
        <end position="397"/>
    </location>
</feature>
<dbReference type="GO" id="GO:0060271">
    <property type="term" value="P:cilium assembly"/>
    <property type="evidence" value="ECO:0007669"/>
    <property type="project" value="UniProtKB-UniRule"/>
</dbReference>
<evidence type="ECO:0000313" key="13">
    <source>
        <dbReference type="EMBL" id="CAF4840271.1"/>
    </source>
</evidence>
<evidence type="ECO:0000256" key="8">
    <source>
        <dbReference type="ARBA" id="ARBA00023273"/>
    </source>
</evidence>
<comment type="function">
    <text evidence="9">Microtubule inner protein (MIP) part of the dynein-decorated doublet microtubules (DMTs) in cilia and flagellar axoneme. Forms filamentous polymers in the walls of ciliary and flagellar microtubules.</text>
</comment>
<dbReference type="OrthoDB" id="440745at2759"/>
<dbReference type="GO" id="GO:0005634">
    <property type="term" value="C:nucleus"/>
    <property type="evidence" value="ECO:0007669"/>
    <property type="project" value="TreeGrafter"/>
</dbReference>
<feature type="coiled-coil region" evidence="11">
    <location>
        <begin position="262"/>
        <end position="289"/>
    </location>
</feature>
<evidence type="ECO:0000256" key="9">
    <source>
        <dbReference type="ARBA" id="ARBA00045224"/>
    </source>
</evidence>
<dbReference type="GO" id="GO:0005930">
    <property type="term" value="C:axoneme"/>
    <property type="evidence" value="ECO:0007669"/>
    <property type="project" value="UniProtKB-SubCell"/>
</dbReference>
<reference evidence="13" key="1">
    <citation type="submission" date="2021-02" db="EMBL/GenBank/DDBJ databases">
        <authorList>
            <person name="Steward A R."/>
        </authorList>
    </citation>
    <scope>NUCLEOTIDE SEQUENCE</scope>
</reference>
<feature type="coiled-coil region" evidence="11">
    <location>
        <begin position="122"/>
        <end position="156"/>
    </location>
</feature>
<evidence type="ECO:0000256" key="11">
    <source>
        <dbReference type="SAM" id="Coils"/>
    </source>
</evidence>
<evidence type="ECO:0000256" key="7">
    <source>
        <dbReference type="ARBA" id="ARBA00023212"/>
    </source>
</evidence>
<evidence type="ECO:0000256" key="5">
    <source>
        <dbReference type="ARBA" id="ARBA00023054"/>
    </source>
</evidence>
<dbReference type="InterPro" id="IPR048256">
    <property type="entry name" value="Tektin-like"/>
</dbReference>
<protein>
    <recommendedName>
        <fullName evidence="10">Tektin</fullName>
    </recommendedName>
</protein>
<evidence type="ECO:0000256" key="4">
    <source>
        <dbReference type="ARBA" id="ARBA00022846"/>
    </source>
</evidence>
<name>A0A821RDD9_9NEOP</name>
<evidence type="ECO:0000256" key="6">
    <source>
        <dbReference type="ARBA" id="ARBA00023069"/>
    </source>
</evidence>
<accession>A0A821RDD9</accession>
<dbReference type="PANTHER" id="PTHR19960">
    <property type="entry name" value="TEKTIN"/>
    <property type="match status" value="1"/>
</dbReference>
<keyword evidence="7" id="KW-0206">Cytoskeleton</keyword>
<comment type="caution">
    <text evidence="13">The sequence shown here is derived from an EMBL/GenBank/DDBJ whole genome shotgun (WGS) entry which is preliminary data.</text>
</comment>
<organism evidence="13 14">
    <name type="scientific">Pieris macdunnoughi</name>
    <dbReference type="NCBI Taxonomy" id="345717"/>
    <lineage>
        <taxon>Eukaryota</taxon>
        <taxon>Metazoa</taxon>
        <taxon>Ecdysozoa</taxon>
        <taxon>Arthropoda</taxon>
        <taxon>Hexapoda</taxon>
        <taxon>Insecta</taxon>
        <taxon>Pterygota</taxon>
        <taxon>Neoptera</taxon>
        <taxon>Endopterygota</taxon>
        <taxon>Lepidoptera</taxon>
        <taxon>Glossata</taxon>
        <taxon>Ditrysia</taxon>
        <taxon>Papilionoidea</taxon>
        <taxon>Pieridae</taxon>
        <taxon>Pierinae</taxon>
        <taxon>Pieris</taxon>
    </lineage>
</organism>
<proteinExistence type="inferred from homology"/>
<dbReference type="Pfam" id="PF03148">
    <property type="entry name" value="Tektin"/>
    <property type="match status" value="1"/>
</dbReference>
<keyword evidence="6 10" id="KW-0969">Cilium</keyword>